<evidence type="ECO:0000259" key="1">
    <source>
        <dbReference type="SMART" id="SM00829"/>
    </source>
</evidence>
<dbReference type="RefSeq" id="WP_133977621.1">
    <property type="nucleotide sequence ID" value="NZ_SOCE01000001.1"/>
</dbReference>
<evidence type="ECO:0000313" key="2">
    <source>
        <dbReference type="EMBL" id="TDU87916.1"/>
    </source>
</evidence>
<dbReference type="OrthoDB" id="4190732at2"/>
<dbReference type="Pfam" id="PF00107">
    <property type="entry name" value="ADH_zinc_N"/>
    <property type="match status" value="1"/>
</dbReference>
<dbReference type="SUPFAM" id="SSF51735">
    <property type="entry name" value="NAD(P)-binding Rossmann-fold domains"/>
    <property type="match status" value="1"/>
</dbReference>
<dbReference type="Gene3D" id="3.40.50.720">
    <property type="entry name" value="NAD(P)-binding Rossmann-like Domain"/>
    <property type="match status" value="1"/>
</dbReference>
<dbReference type="InterPro" id="IPR036291">
    <property type="entry name" value="NAD(P)-bd_dom_sf"/>
</dbReference>
<name>A0A4R7T983_9ACTN</name>
<dbReference type="Proteomes" id="UP000295151">
    <property type="component" value="Unassembled WGS sequence"/>
</dbReference>
<dbReference type="Gene3D" id="3.90.180.10">
    <property type="entry name" value="Medium-chain alcohol dehydrogenases, catalytic domain"/>
    <property type="match status" value="1"/>
</dbReference>
<proteinExistence type="predicted"/>
<dbReference type="InterPro" id="IPR013154">
    <property type="entry name" value="ADH-like_N"/>
</dbReference>
<accession>A0A4R7T983</accession>
<dbReference type="PANTHER" id="PTHR43677:SF4">
    <property type="entry name" value="QUINONE OXIDOREDUCTASE-LIKE PROTEIN 2"/>
    <property type="match status" value="1"/>
</dbReference>
<dbReference type="SMART" id="SM00829">
    <property type="entry name" value="PKS_ER"/>
    <property type="match status" value="1"/>
</dbReference>
<dbReference type="PANTHER" id="PTHR43677">
    <property type="entry name" value="SHORT-CHAIN DEHYDROGENASE/REDUCTASE"/>
    <property type="match status" value="1"/>
</dbReference>
<dbReference type="AlphaFoldDB" id="A0A4R7T983"/>
<dbReference type="InterPro" id="IPR013149">
    <property type="entry name" value="ADH-like_C"/>
</dbReference>
<gene>
    <name evidence="2" type="ORF">EV138_1453</name>
</gene>
<dbReference type="EMBL" id="SOCE01000001">
    <property type="protein sequence ID" value="TDU87916.1"/>
    <property type="molecule type" value="Genomic_DNA"/>
</dbReference>
<comment type="caution">
    <text evidence="2">The sequence shown here is derived from an EMBL/GenBank/DDBJ whole genome shotgun (WGS) entry which is preliminary data.</text>
</comment>
<protein>
    <submittedName>
        <fullName evidence="2">NADPH2:quinone reductase</fullName>
    </submittedName>
</protein>
<dbReference type="Pfam" id="PF08240">
    <property type="entry name" value="ADH_N"/>
    <property type="match status" value="1"/>
</dbReference>
<evidence type="ECO:0000313" key="3">
    <source>
        <dbReference type="Proteomes" id="UP000295151"/>
    </source>
</evidence>
<organism evidence="2 3">
    <name type="scientific">Kribbella voronezhensis</name>
    <dbReference type="NCBI Taxonomy" id="2512212"/>
    <lineage>
        <taxon>Bacteria</taxon>
        <taxon>Bacillati</taxon>
        <taxon>Actinomycetota</taxon>
        <taxon>Actinomycetes</taxon>
        <taxon>Propionibacteriales</taxon>
        <taxon>Kribbellaceae</taxon>
        <taxon>Kribbella</taxon>
    </lineage>
</organism>
<dbReference type="InterPro" id="IPR051397">
    <property type="entry name" value="Zn-ADH-like_protein"/>
</dbReference>
<dbReference type="InterPro" id="IPR020843">
    <property type="entry name" value="ER"/>
</dbReference>
<sequence>MRALIFDRPAPDSTATRVGELDAPAPLPGELTIDVRAAGINFIDVMARRGDPAYAPNWPFIPGLEAAGTVRALGPGVEGPAVGTPVAAFTRAGGLAEVAKVRAELAVPIPDGLSFEQAAIAPGTLTTAALLVQQAARLRAGETLLIHSAAGGVGQAVAAWARLHGAGTLIGTVGSIERAAAAERSGFDHALVRGDDLADRVRDLTNGRGVDVVLDPQGTEQLETDLDLLTQGGRIVLFGNAAGVPLSQLPQPGRLYAGNASIGGFSMSSMSVHAPEIIAAALQEVLQLAADGQLSLELTTIDGLAAAADAQQALAEGRGAGKYVVRL</sequence>
<dbReference type="SUPFAM" id="SSF50129">
    <property type="entry name" value="GroES-like"/>
    <property type="match status" value="1"/>
</dbReference>
<feature type="domain" description="Enoyl reductase (ER)" evidence="1">
    <location>
        <begin position="13"/>
        <end position="325"/>
    </location>
</feature>
<reference evidence="2 3" key="1">
    <citation type="submission" date="2019-03" db="EMBL/GenBank/DDBJ databases">
        <title>Genomic Encyclopedia of Type Strains, Phase III (KMG-III): the genomes of soil and plant-associated and newly described type strains.</title>
        <authorList>
            <person name="Whitman W."/>
        </authorList>
    </citation>
    <scope>NUCLEOTIDE SEQUENCE [LARGE SCALE GENOMIC DNA]</scope>
    <source>
        <strain evidence="2 3">VKM Ac-2575</strain>
    </source>
</reference>
<keyword evidence="3" id="KW-1185">Reference proteome</keyword>
<dbReference type="InterPro" id="IPR011032">
    <property type="entry name" value="GroES-like_sf"/>
</dbReference>
<dbReference type="GO" id="GO:0016491">
    <property type="term" value="F:oxidoreductase activity"/>
    <property type="evidence" value="ECO:0007669"/>
    <property type="project" value="InterPro"/>
</dbReference>